<name>A0AAX4QG19_9CAUD</name>
<organism evidence="1 2">
    <name type="scientific">Microcystis phage Mvi-JY20</name>
    <dbReference type="NCBI Taxonomy" id="3128146"/>
    <lineage>
        <taxon>Viruses</taxon>
        <taxon>Duplodnaviria</taxon>
        <taxon>Heunggongvirae</taxon>
        <taxon>Uroviricota</taxon>
        <taxon>Caudoviricetes</taxon>
    </lineage>
</organism>
<sequence>MSSSIRITQTPPNRVIVTRQDGSSITVKETDIGSPNIKISDGLPGPPGSALSFNFTQLTPLATWNINHNLGFFPDVEVYSAGNVKLIADIVHISVNQLQVNFSSPTAGRARML</sequence>
<accession>A0AAX4QG19</accession>
<dbReference type="EMBL" id="PP438412">
    <property type="protein sequence ID" value="XAI95484.1"/>
    <property type="molecule type" value="Genomic_DNA"/>
</dbReference>
<protein>
    <submittedName>
        <fullName evidence="1">Uncharacterized protein</fullName>
    </submittedName>
</protein>
<reference evidence="1" key="1">
    <citation type="submission" date="2024-03" db="EMBL/GenBank/DDBJ databases">
        <authorList>
            <person name="Lin W."/>
            <person name="Li D."/>
            <person name="Tong Y."/>
        </authorList>
    </citation>
    <scope>NUCLEOTIDE SEQUENCE</scope>
</reference>
<dbReference type="Proteomes" id="UP001459105">
    <property type="component" value="Segment"/>
</dbReference>
<evidence type="ECO:0000313" key="1">
    <source>
        <dbReference type="EMBL" id="XAI95484.1"/>
    </source>
</evidence>
<evidence type="ECO:0000313" key="2">
    <source>
        <dbReference type="Proteomes" id="UP001459105"/>
    </source>
</evidence>
<proteinExistence type="predicted"/>